<evidence type="ECO:0000313" key="3">
    <source>
        <dbReference type="Proteomes" id="UP000223968"/>
    </source>
</evidence>
<evidence type="ECO:0000259" key="1">
    <source>
        <dbReference type="Pfam" id="PF00326"/>
    </source>
</evidence>
<dbReference type="PANTHER" id="PTHR10655:SF63">
    <property type="entry name" value="PHOSPHOLIPASE_CARBOXYLESTERASE_THIOESTERASE DOMAIN-CONTAINING PROTEIN"/>
    <property type="match status" value="1"/>
</dbReference>
<dbReference type="Gene3D" id="3.40.50.1820">
    <property type="entry name" value="alpha/beta hydrolase"/>
    <property type="match status" value="1"/>
</dbReference>
<dbReference type="EMBL" id="PDNB01000070">
    <property type="protein sequence ID" value="PGH11637.1"/>
    <property type="molecule type" value="Genomic_DNA"/>
</dbReference>
<accession>A0A2B7XT22</accession>
<name>A0A2B7XT22_9EURO</name>
<dbReference type="InterPro" id="IPR001375">
    <property type="entry name" value="Peptidase_S9_cat"/>
</dbReference>
<dbReference type="InterPro" id="IPR050565">
    <property type="entry name" value="LYPA1-2/EST-like"/>
</dbReference>
<dbReference type="SUPFAM" id="SSF53474">
    <property type="entry name" value="alpha/beta-Hydrolases"/>
    <property type="match status" value="1"/>
</dbReference>
<comment type="caution">
    <text evidence="2">The sequence shown here is derived from an EMBL/GenBank/DDBJ whole genome shotgun (WGS) entry which is preliminary data.</text>
</comment>
<dbReference type="OrthoDB" id="4197538at2759"/>
<keyword evidence="3" id="KW-1185">Reference proteome</keyword>
<dbReference type="GO" id="GO:0008236">
    <property type="term" value="F:serine-type peptidase activity"/>
    <property type="evidence" value="ECO:0007669"/>
    <property type="project" value="InterPro"/>
</dbReference>
<dbReference type="InterPro" id="IPR029058">
    <property type="entry name" value="AB_hydrolase_fold"/>
</dbReference>
<organism evidence="2 3">
    <name type="scientific">Helicocarpus griseus UAMH5409</name>
    <dbReference type="NCBI Taxonomy" id="1447875"/>
    <lineage>
        <taxon>Eukaryota</taxon>
        <taxon>Fungi</taxon>
        <taxon>Dikarya</taxon>
        <taxon>Ascomycota</taxon>
        <taxon>Pezizomycotina</taxon>
        <taxon>Eurotiomycetes</taxon>
        <taxon>Eurotiomycetidae</taxon>
        <taxon>Onygenales</taxon>
        <taxon>Ajellomycetaceae</taxon>
        <taxon>Helicocarpus</taxon>
    </lineage>
</organism>
<dbReference type="AlphaFoldDB" id="A0A2B7XT22"/>
<evidence type="ECO:0000313" key="2">
    <source>
        <dbReference type="EMBL" id="PGH11637.1"/>
    </source>
</evidence>
<gene>
    <name evidence="2" type="ORF">AJ79_04777</name>
</gene>
<feature type="domain" description="Peptidase S9 prolyl oligopeptidase catalytic" evidence="1">
    <location>
        <begin position="73"/>
        <end position="139"/>
    </location>
</feature>
<dbReference type="GO" id="GO:0052689">
    <property type="term" value="F:carboxylic ester hydrolase activity"/>
    <property type="evidence" value="ECO:0007669"/>
    <property type="project" value="TreeGrafter"/>
</dbReference>
<reference evidence="2 3" key="1">
    <citation type="submission" date="2017-10" db="EMBL/GenBank/DDBJ databases">
        <title>Comparative genomics in systemic dimorphic fungi from Ajellomycetaceae.</title>
        <authorList>
            <person name="Munoz J.F."/>
            <person name="Mcewen J.G."/>
            <person name="Clay O.K."/>
            <person name="Cuomo C.A."/>
        </authorList>
    </citation>
    <scope>NUCLEOTIDE SEQUENCE [LARGE SCALE GENOMIC DNA]</scope>
    <source>
        <strain evidence="2 3">UAMH5409</strain>
    </source>
</reference>
<dbReference type="GO" id="GO:0006508">
    <property type="term" value="P:proteolysis"/>
    <property type="evidence" value="ECO:0007669"/>
    <property type="project" value="InterPro"/>
</dbReference>
<dbReference type="STRING" id="1447875.A0A2B7XT22"/>
<dbReference type="Proteomes" id="UP000223968">
    <property type="component" value="Unassembled WGS sequence"/>
</dbReference>
<dbReference type="GO" id="GO:0005737">
    <property type="term" value="C:cytoplasm"/>
    <property type="evidence" value="ECO:0007669"/>
    <property type="project" value="TreeGrafter"/>
</dbReference>
<dbReference type="GO" id="GO:0008474">
    <property type="term" value="F:palmitoyl-(protein) hydrolase activity"/>
    <property type="evidence" value="ECO:0007669"/>
    <property type="project" value="TreeGrafter"/>
</dbReference>
<dbReference type="PANTHER" id="PTHR10655">
    <property type="entry name" value="LYSOPHOSPHOLIPASE-RELATED"/>
    <property type="match status" value="1"/>
</dbReference>
<dbReference type="Pfam" id="PF00326">
    <property type="entry name" value="Peptidase_S9"/>
    <property type="match status" value="1"/>
</dbReference>
<sequence length="152" mass="16708">MPLAMTDLIPLLADAESDIDNGKDESAELRAINHIRDILDLPMLRPSFPPTALTTSVTDAVSGIGTELVAAKHLQTRVFLGHGSADEKVSVTLGRAMADFLKQRLNMDATWRVYEDLGHWYKIPDEIDDIVHFLKEKVGVPVSEEINANSAS</sequence>
<proteinExistence type="predicted"/>
<protein>
    <recommendedName>
        <fullName evidence="1">Peptidase S9 prolyl oligopeptidase catalytic domain-containing protein</fullName>
    </recommendedName>
</protein>